<feature type="region of interest" description="Disordered" evidence="1">
    <location>
        <begin position="161"/>
        <end position="200"/>
    </location>
</feature>
<keyword evidence="3" id="KW-1185">Reference proteome</keyword>
<accession>A0A2C5ZAW0</accession>
<sequence length="200" mass="21906">MIRSRSQPRHDRLQNLHAMGLSGLDRGGEMPADDDQPRPDLLAVEVSSPRRSGGPSAVGRPRSVLINVSFVRHLLQKGSRHVVTSLASCGRWGLVATIPCRLAARGSTWLSSTDREPMMLQLSRQLPSIRRLCSSSSAGVRDRNCRRIQASLRHRLRVRATAQPPSQDEYEVANGRAEGRDNKLTLTPGCMATSPLPSTA</sequence>
<name>A0A2C5ZAW0_9HYPO</name>
<proteinExistence type="predicted"/>
<organism evidence="2 3">
    <name type="scientific">Ophiocordyceps camponoti-rufipedis</name>
    <dbReference type="NCBI Taxonomy" id="2004952"/>
    <lineage>
        <taxon>Eukaryota</taxon>
        <taxon>Fungi</taxon>
        <taxon>Dikarya</taxon>
        <taxon>Ascomycota</taxon>
        <taxon>Pezizomycotina</taxon>
        <taxon>Sordariomycetes</taxon>
        <taxon>Hypocreomycetidae</taxon>
        <taxon>Hypocreales</taxon>
        <taxon>Ophiocordycipitaceae</taxon>
        <taxon>Ophiocordyceps</taxon>
    </lineage>
</organism>
<dbReference type="Proteomes" id="UP000226431">
    <property type="component" value="Unassembled WGS sequence"/>
</dbReference>
<evidence type="ECO:0000313" key="2">
    <source>
        <dbReference type="EMBL" id="PHH78167.1"/>
    </source>
</evidence>
<gene>
    <name evidence="2" type="ORF">CDD80_7252</name>
</gene>
<evidence type="ECO:0000256" key="1">
    <source>
        <dbReference type="SAM" id="MobiDB-lite"/>
    </source>
</evidence>
<comment type="caution">
    <text evidence="2">The sequence shown here is derived from an EMBL/GenBank/DDBJ whole genome shotgun (WGS) entry which is preliminary data.</text>
</comment>
<protein>
    <submittedName>
        <fullName evidence="2">Uncharacterized protein</fullName>
    </submittedName>
</protein>
<dbReference type="AlphaFoldDB" id="A0A2C5ZAW0"/>
<evidence type="ECO:0000313" key="3">
    <source>
        <dbReference type="Proteomes" id="UP000226431"/>
    </source>
</evidence>
<dbReference type="EMBL" id="NJES01000089">
    <property type="protein sequence ID" value="PHH78167.1"/>
    <property type="molecule type" value="Genomic_DNA"/>
</dbReference>
<reference evidence="2 3" key="1">
    <citation type="submission" date="2017-06" db="EMBL/GenBank/DDBJ databases">
        <title>Ant-infecting Ophiocordyceps genomes reveal a high diversity of potential behavioral manipulation genes and a possible major role for enterotoxins.</title>
        <authorList>
            <person name="De Bekker C."/>
            <person name="Evans H.C."/>
            <person name="Brachmann A."/>
            <person name="Hughes D.P."/>
        </authorList>
    </citation>
    <scope>NUCLEOTIDE SEQUENCE [LARGE SCALE GENOMIC DNA]</scope>
    <source>
        <strain evidence="2 3">Map16</strain>
    </source>
</reference>